<dbReference type="Pfam" id="PF13242">
    <property type="entry name" value="Hydrolase_like"/>
    <property type="match status" value="1"/>
</dbReference>
<evidence type="ECO:0000256" key="5">
    <source>
        <dbReference type="PIRSR" id="PIRSR000915-3"/>
    </source>
</evidence>
<accession>A0A9N9S8K1</accession>
<dbReference type="AlphaFoldDB" id="A0A9N9S8K1"/>
<dbReference type="Proteomes" id="UP001153620">
    <property type="component" value="Chromosome 4"/>
</dbReference>
<dbReference type="GO" id="GO:0046872">
    <property type="term" value="F:metal ion binding"/>
    <property type="evidence" value="ECO:0007669"/>
    <property type="project" value="UniProtKB-KW"/>
</dbReference>
<evidence type="ECO:0000313" key="6">
    <source>
        <dbReference type="EMBL" id="CAG9811638.1"/>
    </source>
</evidence>
<feature type="binding site" evidence="5">
    <location>
        <position position="30"/>
    </location>
    <ligand>
        <name>Mg(2+)</name>
        <dbReference type="ChEBI" id="CHEBI:18420"/>
    </ligand>
</feature>
<dbReference type="SUPFAM" id="SSF56784">
    <property type="entry name" value="HAD-like"/>
    <property type="match status" value="1"/>
</dbReference>
<dbReference type="PANTHER" id="PTHR19288:SF93">
    <property type="entry name" value="FI11325P-RELATED"/>
    <property type="match status" value="1"/>
</dbReference>
<dbReference type="InterPro" id="IPR006349">
    <property type="entry name" value="PGP_euk"/>
</dbReference>
<gene>
    <name evidence="6" type="ORF">CHIRRI_LOCUS14445</name>
</gene>
<reference evidence="6" key="2">
    <citation type="submission" date="2022-10" db="EMBL/GenBank/DDBJ databases">
        <authorList>
            <consortium name="ENA_rothamsted_submissions"/>
            <consortium name="culmorum"/>
            <person name="King R."/>
        </authorList>
    </citation>
    <scope>NUCLEOTIDE SEQUENCE</scope>
</reference>
<dbReference type="PANTHER" id="PTHR19288">
    <property type="entry name" value="4-NITROPHENYLPHOSPHATASE-RELATED"/>
    <property type="match status" value="1"/>
</dbReference>
<dbReference type="Gene3D" id="3.40.50.1000">
    <property type="entry name" value="HAD superfamily/HAD-like"/>
    <property type="match status" value="2"/>
</dbReference>
<feature type="active site" description="Proton donor" evidence="3">
    <location>
        <position position="32"/>
    </location>
</feature>
<dbReference type="NCBIfam" id="TIGR01452">
    <property type="entry name" value="PGP_euk"/>
    <property type="match status" value="1"/>
</dbReference>
<dbReference type="InterPro" id="IPR006357">
    <property type="entry name" value="HAD-SF_hydro_IIA"/>
</dbReference>
<dbReference type="GO" id="GO:0005737">
    <property type="term" value="C:cytoplasm"/>
    <property type="evidence" value="ECO:0007669"/>
    <property type="project" value="TreeGrafter"/>
</dbReference>
<evidence type="ECO:0000256" key="4">
    <source>
        <dbReference type="PIRSR" id="PIRSR000915-2"/>
    </source>
</evidence>
<comment type="similarity">
    <text evidence="2">Belongs to the HAD-like hydrolase superfamily.</text>
</comment>
<evidence type="ECO:0000256" key="1">
    <source>
        <dbReference type="ARBA" id="ARBA00022801"/>
    </source>
</evidence>
<keyword evidence="1 2" id="KW-0378">Hydrolase</keyword>
<dbReference type="OrthoDB" id="413953at2759"/>
<evidence type="ECO:0000256" key="2">
    <source>
        <dbReference type="PIRNR" id="PIRNR000915"/>
    </source>
</evidence>
<dbReference type="Pfam" id="PF13344">
    <property type="entry name" value="Hydrolase_6"/>
    <property type="match status" value="1"/>
</dbReference>
<keyword evidence="7" id="KW-1185">Reference proteome</keyword>
<dbReference type="GO" id="GO:0016791">
    <property type="term" value="F:phosphatase activity"/>
    <property type="evidence" value="ECO:0007669"/>
    <property type="project" value="InterPro"/>
</dbReference>
<reference evidence="6" key="1">
    <citation type="submission" date="2022-01" db="EMBL/GenBank/DDBJ databases">
        <authorList>
            <person name="King R."/>
        </authorList>
    </citation>
    <scope>NUCLEOTIDE SEQUENCE</scope>
</reference>
<feature type="binding site" evidence="5">
    <location>
        <position position="32"/>
    </location>
    <ligand>
        <name>Mg(2+)</name>
        <dbReference type="ChEBI" id="CHEBI:18420"/>
    </ligand>
</feature>
<feature type="active site" description="Nucleophile" evidence="3">
    <location>
        <position position="30"/>
    </location>
</feature>
<evidence type="ECO:0000313" key="7">
    <source>
        <dbReference type="Proteomes" id="UP001153620"/>
    </source>
</evidence>
<organism evidence="6 7">
    <name type="scientific">Chironomus riparius</name>
    <dbReference type="NCBI Taxonomy" id="315576"/>
    <lineage>
        <taxon>Eukaryota</taxon>
        <taxon>Metazoa</taxon>
        <taxon>Ecdysozoa</taxon>
        <taxon>Arthropoda</taxon>
        <taxon>Hexapoda</taxon>
        <taxon>Insecta</taxon>
        <taxon>Pterygota</taxon>
        <taxon>Neoptera</taxon>
        <taxon>Endopterygota</taxon>
        <taxon>Diptera</taxon>
        <taxon>Nematocera</taxon>
        <taxon>Chironomoidea</taxon>
        <taxon>Chironomidae</taxon>
        <taxon>Chironominae</taxon>
        <taxon>Chironomus</taxon>
    </lineage>
</organism>
<protein>
    <recommendedName>
        <fullName evidence="8">4-nitrophenylphosphatase</fullName>
    </recommendedName>
</protein>
<keyword evidence="5" id="KW-0460">Magnesium</keyword>
<proteinExistence type="inferred from homology"/>
<dbReference type="InterPro" id="IPR023214">
    <property type="entry name" value="HAD_sf"/>
</dbReference>
<comment type="cofactor">
    <cofactor evidence="5">
        <name>Mg(2+)</name>
        <dbReference type="ChEBI" id="CHEBI:18420"/>
    </cofactor>
    <text evidence="5">Divalent metal ions. Mg(2+) is the most effective.</text>
</comment>
<sequence>MTARMPIDLVNLSDGEFKEFVGKFDVFFCDCDGVLWSFRTPFPGGCESINALKTIGKRVYLVTNNSQTNREEMLQKCEKIGYKISIDDILTSTYVAAHYLKQTGFDKTLYVIGPEQLGKDLDEVGIKHIGIGPDVIEGGLYEHILKRYKLDEDVGAVMISFDRHFSYIKLCKAVNYLKNENIKYYATNADNCFDMPQFNFLLPEVGCFIKAIEAATKRTPEILSKPTTHICNVIAEDAPPFDPSRALVIGDTLSSDMAFGKNAGYATLFVETGVSKMEEIKEIVEKINTGDEDEELKKLVPDYCVSSLDEFYKKFSKIF</sequence>
<dbReference type="PIRSF" id="PIRSF000915">
    <property type="entry name" value="PGP-type_phosphatase"/>
    <property type="match status" value="1"/>
</dbReference>
<keyword evidence="5" id="KW-0479">Metal-binding</keyword>
<evidence type="ECO:0008006" key="8">
    <source>
        <dbReference type="Google" id="ProtNLM"/>
    </source>
</evidence>
<name>A0A9N9S8K1_9DIPT</name>
<evidence type="ECO:0000256" key="3">
    <source>
        <dbReference type="PIRSR" id="PIRSR000915-1"/>
    </source>
</evidence>
<dbReference type="EMBL" id="OU895880">
    <property type="protein sequence ID" value="CAG9811638.1"/>
    <property type="molecule type" value="Genomic_DNA"/>
</dbReference>
<feature type="binding site" evidence="4">
    <location>
        <position position="225"/>
    </location>
    <ligand>
        <name>substrate</name>
    </ligand>
</feature>
<dbReference type="InterPro" id="IPR036412">
    <property type="entry name" value="HAD-like_sf"/>
</dbReference>
<dbReference type="NCBIfam" id="TIGR01460">
    <property type="entry name" value="HAD-SF-IIA"/>
    <property type="match status" value="1"/>
</dbReference>
<feature type="binding site" evidence="5">
    <location>
        <position position="251"/>
    </location>
    <ligand>
        <name>Mg(2+)</name>
        <dbReference type="ChEBI" id="CHEBI:18420"/>
    </ligand>
</feature>